<dbReference type="RefSeq" id="WP_306066149.1">
    <property type="nucleotide sequence ID" value="NZ_JAROCA020000001.1"/>
</dbReference>
<keyword evidence="2" id="KW-1185">Reference proteome</keyword>
<dbReference type="InterPro" id="IPR020516">
    <property type="entry name" value="Uncharacterised_YxcD"/>
</dbReference>
<organism evidence="1 2">
    <name type="scientific">Tigheibacillus jepli</name>
    <dbReference type="NCBI Taxonomy" id="3035914"/>
    <lineage>
        <taxon>Bacteria</taxon>
        <taxon>Bacillati</taxon>
        <taxon>Bacillota</taxon>
        <taxon>Bacilli</taxon>
        <taxon>Bacillales</taxon>
        <taxon>Bacillaceae</taxon>
        <taxon>Tigheibacillus</taxon>
    </lineage>
</organism>
<dbReference type="EMBL" id="JAROCA020000001">
    <property type="protein sequence ID" value="MDY0406134.1"/>
    <property type="molecule type" value="Genomic_DNA"/>
</dbReference>
<comment type="caution">
    <text evidence="1">The sequence shown here is derived from an EMBL/GenBank/DDBJ whole genome shotgun (WGS) entry which is preliminary data.</text>
</comment>
<gene>
    <name evidence="1" type="ORF">P5G51_012695</name>
</gene>
<sequence>MARLTISEQDIINALCVYMARKKQIQPEEVEVQLMYDDDHGFSAEIYWANRSQIITDRTMIDALRMWLKEFLGEDPYTGIKLELDDEEGIIAFAG</sequence>
<evidence type="ECO:0000313" key="2">
    <source>
        <dbReference type="Proteomes" id="UP001228376"/>
    </source>
</evidence>
<proteinExistence type="predicted"/>
<evidence type="ECO:0000313" key="1">
    <source>
        <dbReference type="EMBL" id="MDY0406134.1"/>
    </source>
</evidence>
<dbReference type="Pfam" id="PF10850">
    <property type="entry name" value="DUF2653"/>
    <property type="match status" value="1"/>
</dbReference>
<name>A0ABU5CII1_9BACI</name>
<protein>
    <submittedName>
        <fullName evidence="1">YxcD family protein</fullName>
    </submittedName>
</protein>
<dbReference type="Proteomes" id="UP001228376">
    <property type="component" value="Unassembled WGS sequence"/>
</dbReference>
<reference evidence="1 2" key="1">
    <citation type="submission" date="2023-10" db="EMBL/GenBank/DDBJ databases">
        <title>179-bfca-hs.</title>
        <authorList>
            <person name="Miliotis G."/>
            <person name="Sengupta P."/>
            <person name="Hameed A."/>
            <person name="Chuvochina M."/>
            <person name="Mcdonagh F."/>
            <person name="Simpson A.C."/>
            <person name="Singh N.K."/>
            <person name="Rekha P.D."/>
            <person name="Raman K."/>
            <person name="Hugenholtz P."/>
            <person name="Venkateswaran K."/>
        </authorList>
    </citation>
    <scope>NUCLEOTIDE SEQUENCE [LARGE SCALE GENOMIC DNA]</scope>
    <source>
        <strain evidence="1 2">179-BFC-A-HS</strain>
    </source>
</reference>
<accession>A0ABU5CII1</accession>